<feature type="domain" description="Reverse transcriptase zinc-binding" evidence="2">
    <location>
        <begin position="245"/>
        <end position="327"/>
    </location>
</feature>
<dbReference type="AlphaFoldDB" id="A0A1Q3DJX5"/>
<feature type="non-terminal residue" evidence="3">
    <location>
        <position position="1"/>
    </location>
</feature>
<gene>
    <name evidence="3" type="ORF">CFOL_v3_36198</name>
</gene>
<sequence length="328" mass="37846">GSLPIRYLGLPLLASRLSSMDCKVLLDKLLSRTSSWMCNSLSFGGRLQLMASVLFSIQVFWCSTFILPVIVTKECDRIMRSFLWQGTGHGKKRGKVAWSNVCKPKNEGGLGIMGCREWNKAAIMKIGNFWAAKVSNNFSWSWRHILYSRKHLANKLFYEVGDGQSFSLWFDPWFRGVPLVDRYGERVILDSGIQRNARLSCVIKEGEWDWLLTSPDLIDISILTNGSPISHTPDRIHWLKKGGTFKMRDACFTNNNRNREVEWWKMVWFPNSIPKHSFCVWLTFWESHKTLDKLLRWGLVSTSNCSFGCGHEESIDHLFFSCPFTSRI</sequence>
<keyword evidence="1" id="KW-0812">Transmembrane</keyword>
<dbReference type="Proteomes" id="UP000187406">
    <property type="component" value="Unassembled WGS sequence"/>
</dbReference>
<keyword evidence="4" id="KW-1185">Reference proteome</keyword>
<protein>
    <submittedName>
        <fullName evidence="3">Zf-RVT domain-containing protein</fullName>
    </submittedName>
</protein>
<keyword evidence="1" id="KW-0472">Membrane</keyword>
<feature type="transmembrane region" description="Helical" evidence="1">
    <location>
        <begin position="49"/>
        <end position="71"/>
    </location>
</feature>
<feature type="non-terminal residue" evidence="3">
    <location>
        <position position="328"/>
    </location>
</feature>
<proteinExistence type="predicted"/>
<comment type="caution">
    <text evidence="3">The sequence shown here is derived from an EMBL/GenBank/DDBJ whole genome shotgun (WGS) entry which is preliminary data.</text>
</comment>
<organism evidence="3 4">
    <name type="scientific">Cephalotus follicularis</name>
    <name type="common">Albany pitcher plant</name>
    <dbReference type="NCBI Taxonomy" id="3775"/>
    <lineage>
        <taxon>Eukaryota</taxon>
        <taxon>Viridiplantae</taxon>
        <taxon>Streptophyta</taxon>
        <taxon>Embryophyta</taxon>
        <taxon>Tracheophyta</taxon>
        <taxon>Spermatophyta</taxon>
        <taxon>Magnoliopsida</taxon>
        <taxon>eudicotyledons</taxon>
        <taxon>Gunneridae</taxon>
        <taxon>Pentapetalae</taxon>
        <taxon>rosids</taxon>
        <taxon>fabids</taxon>
        <taxon>Oxalidales</taxon>
        <taxon>Cephalotaceae</taxon>
        <taxon>Cephalotus</taxon>
    </lineage>
</organism>
<reference evidence="4" key="1">
    <citation type="submission" date="2016-04" db="EMBL/GenBank/DDBJ databases">
        <title>Cephalotus genome sequencing.</title>
        <authorList>
            <person name="Fukushima K."/>
            <person name="Hasebe M."/>
            <person name="Fang X."/>
        </authorList>
    </citation>
    <scope>NUCLEOTIDE SEQUENCE [LARGE SCALE GENOMIC DNA]</scope>
    <source>
        <strain evidence="4">cv. St1</strain>
    </source>
</reference>
<accession>A0A1Q3DJX5</accession>
<dbReference type="STRING" id="3775.A0A1Q3DJX5"/>
<dbReference type="Pfam" id="PF13966">
    <property type="entry name" value="zf-RVT"/>
    <property type="match status" value="1"/>
</dbReference>
<dbReference type="EMBL" id="BDDD01011381">
    <property type="protein sequence ID" value="GAV92820.1"/>
    <property type="molecule type" value="Genomic_DNA"/>
</dbReference>
<evidence type="ECO:0000259" key="2">
    <source>
        <dbReference type="Pfam" id="PF13966"/>
    </source>
</evidence>
<dbReference type="OrthoDB" id="2288491at2759"/>
<keyword evidence="1" id="KW-1133">Transmembrane helix</keyword>
<name>A0A1Q3DJX5_CEPFO</name>
<dbReference type="InterPro" id="IPR026960">
    <property type="entry name" value="RVT-Znf"/>
</dbReference>
<evidence type="ECO:0000313" key="4">
    <source>
        <dbReference type="Proteomes" id="UP000187406"/>
    </source>
</evidence>
<dbReference type="InParanoid" id="A0A1Q3DJX5"/>
<dbReference type="PANTHER" id="PTHR33116:SF76">
    <property type="entry name" value="DUF4283 DOMAIN-CONTAINING PROTEIN"/>
    <property type="match status" value="1"/>
</dbReference>
<evidence type="ECO:0000313" key="3">
    <source>
        <dbReference type="EMBL" id="GAV92820.1"/>
    </source>
</evidence>
<evidence type="ECO:0000256" key="1">
    <source>
        <dbReference type="SAM" id="Phobius"/>
    </source>
</evidence>
<dbReference type="PANTHER" id="PTHR33116">
    <property type="entry name" value="REVERSE TRANSCRIPTASE ZINC-BINDING DOMAIN-CONTAINING PROTEIN-RELATED-RELATED"/>
    <property type="match status" value="1"/>
</dbReference>